<dbReference type="Pfam" id="PF06114">
    <property type="entry name" value="Peptidase_M78"/>
    <property type="match status" value="1"/>
</dbReference>
<dbReference type="PANTHER" id="PTHR43236:SF1">
    <property type="entry name" value="BLL7220 PROTEIN"/>
    <property type="match status" value="1"/>
</dbReference>
<organism evidence="2 3">
    <name type="scientific">Nitrobacter winogradskyi</name>
    <name type="common">Nitrobacter agilis</name>
    <dbReference type="NCBI Taxonomy" id="913"/>
    <lineage>
        <taxon>Bacteria</taxon>
        <taxon>Pseudomonadati</taxon>
        <taxon>Pseudomonadota</taxon>
        <taxon>Alphaproteobacteria</taxon>
        <taxon>Hyphomicrobiales</taxon>
        <taxon>Nitrobacteraceae</taxon>
        <taxon>Nitrobacter</taxon>
    </lineage>
</organism>
<accession>A0A4Y3WID9</accession>
<dbReference type="InterPro" id="IPR052345">
    <property type="entry name" value="Rad_response_metalloprotease"/>
</dbReference>
<evidence type="ECO:0000313" key="3">
    <source>
        <dbReference type="Proteomes" id="UP000318825"/>
    </source>
</evidence>
<evidence type="ECO:0000313" key="2">
    <source>
        <dbReference type="EMBL" id="GEC17086.1"/>
    </source>
</evidence>
<feature type="domain" description="IrrE N-terminal-like" evidence="1">
    <location>
        <begin position="66"/>
        <end position="178"/>
    </location>
</feature>
<dbReference type="RefSeq" id="WP_141384843.1">
    <property type="nucleotide sequence ID" value="NZ_JALJZS010000001.1"/>
</dbReference>
<evidence type="ECO:0000259" key="1">
    <source>
        <dbReference type="Pfam" id="PF06114"/>
    </source>
</evidence>
<dbReference type="EMBL" id="BJNF01000088">
    <property type="protein sequence ID" value="GEC17086.1"/>
    <property type="molecule type" value="Genomic_DNA"/>
</dbReference>
<dbReference type="InterPro" id="IPR010359">
    <property type="entry name" value="IrrE_HExxH"/>
</dbReference>
<proteinExistence type="predicted"/>
<dbReference type="Proteomes" id="UP000318825">
    <property type="component" value="Unassembled WGS sequence"/>
</dbReference>
<dbReference type="PANTHER" id="PTHR43236">
    <property type="entry name" value="ANTITOXIN HIGA1"/>
    <property type="match status" value="1"/>
</dbReference>
<dbReference type="Gene3D" id="1.10.10.2910">
    <property type="match status" value="1"/>
</dbReference>
<gene>
    <name evidence="2" type="ORF">NWI01_29780</name>
</gene>
<dbReference type="OrthoDB" id="9794834at2"/>
<name>A0A4Y3WID9_NITWI</name>
<reference evidence="2 3" key="1">
    <citation type="submission" date="2019-06" db="EMBL/GenBank/DDBJ databases">
        <title>Whole genome shotgun sequence of Nitrobacter winogradskyi NBRC 14297.</title>
        <authorList>
            <person name="Hosoyama A."/>
            <person name="Uohara A."/>
            <person name="Ohji S."/>
            <person name="Ichikawa N."/>
        </authorList>
    </citation>
    <scope>NUCLEOTIDE SEQUENCE [LARGE SCALE GENOMIC DNA]</scope>
    <source>
        <strain evidence="2 3">NBRC 14297</strain>
    </source>
</reference>
<sequence>MRVTLDRMAIEDVGLNPQRLAEAIHDQLAKIDGAVPIYEIAAALDIDEVREQPLCNLEAALVTTPERDRGSILLNSRSNRQRRRFSLSHELLHFLNPTHEQISIDGFRCTRQDMRLSSGDRIADRHRRQESEANSFAIELLTPRYRLKPFLRGATDLAHVVAMAKEFDISREAAARRFVELHPEDLAAVFCKDSRFVYAACGRDFPRLSITAGEQCDLGQAVQGTISSFDEVAPDDWLHAAQPACELSAQTLWQANGRSITLLRARQSDDDGPGFDDTFERFTGGLSR</sequence>
<comment type="caution">
    <text evidence="2">The sequence shown here is derived from an EMBL/GenBank/DDBJ whole genome shotgun (WGS) entry which is preliminary data.</text>
</comment>
<protein>
    <recommendedName>
        <fullName evidence="1">IrrE N-terminal-like domain-containing protein</fullName>
    </recommendedName>
</protein>
<dbReference type="AlphaFoldDB" id="A0A4Y3WID9"/>